<keyword evidence="3" id="KW-1185">Reference proteome</keyword>
<name>A0A2J6PR04_9HELO</name>
<feature type="signal peptide" evidence="1">
    <location>
        <begin position="1"/>
        <end position="19"/>
    </location>
</feature>
<evidence type="ECO:0000313" key="3">
    <source>
        <dbReference type="Proteomes" id="UP000235672"/>
    </source>
</evidence>
<accession>A0A2J6PR04</accession>
<dbReference type="Proteomes" id="UP000235672">
    <property type="component" value="Unassembled WGS sequence"/>
</dbReference>
<dbReference type="AlphaFoldDB" id="A0A2J6PR04"/>
<protein>
    <submittedName>
        <fullName evidence="2">Uncharacterized protein</fullName>
    </submittedName>
</protein>
<evidence type="ECO:0000256" key="1">
    <source>
        <dbReference type="SAM" id="SignalP"/>
    </source>
</evidence>
<feature type="chain" id="PRO_5014392743" evidence="1">
    <location>
        <begin position="20"/>
        <end position="110"/>
    </location>
</feature>
<sequence length="110" mass="12551">MAIEALLFVCLTFPGGNRSRTFCVGSWRYCFRTLLESFTLPLYEQRSLEPLLFPGSDPEFSENGVRDLGLVLIVQYKLKSEPDNDRSEGENQCWHALGSKHVLRSHEGRS</sequence>
<gene>
    <name evidence="2" type="ORF">NA56DRAFT_708682</name>
</gene>
<dbReference type="EMBL" id="KZ613505">
    <property type="protein sequence ID" value="PMD16464.1"/>
    <property type="molecule type" value="Genomic_DNA"/>
</dbReference>
<organism evidence="2 3">
    <name type="scientific">Hyaloscypha hepaticicola</name>
    <dbReference type="NCBI Taxonomy" id="2082293"/>
    <lineage>
        <taxon>Eukaryota</taxon>
        <taxon>Fungi</taxon>
        <taxon>Dikarya</taxon>
        <taxon>Ascomycota</taxon>
        <taxon>Pezizomycotina</taxon>
        <taxon>Leotiomycetes</taxon>
        <taxon>Helotiales</taxon>
        <taxon>Hyaloscyphaceae</taxon>
        <taxon>Hyaloscypha</taxon>
    </lineage>
</organism>
<reference evidence="2 3" key="1">
    <citation type="submission" date="2016-05" db="EMBL/GenBank/DDBJ databases">
        <title>A degradative enzymes factory behind the ericoid mycorrhizal symbiosis.</title>
        <authorList>
            <consortium name="DOE Joint Genome Institute"/>
            <person name="Martino E."/>
            <person name="Morin E."/>
            <person name="Grelet G."/>
            <person name="Kuo A."/>
            <person name="Kohler A."/>
            <person name="Daghino S."/>
            <person name="Barry K."/>
            <person name="Choi C."/>
            <person name="Cichocki N."/>
            <person name="Clum A."/>
            <person name="Copeland A."/>
            <person name="Hainaut M."/>
            <person name="Haridas S."/>
            <person name="Labutti K."/>
            <person name="Lindquist E."/>
            <person name="Lipzen A."/>
            <person name="Khouja H.-R."/>
            <person name="Murat C."/>
            <person name="Ohm R."/>
            <person name="Olson A."/>
            <person name="Spatafora J."/>
            <person name="Veneault-Fourrey C."/>
            <person name="Henrissat B."/>
            <person name="Grigoriev I."/>
            <person name="Martin F."/>
            <person name="Perotto S."/>
        </authorList>
    </citation>
    <scope>NUCLEOTIDE SEQUENCE [LARGE SCALE GENOMIC DNA]</scope>
    <source>
        <strain evidence="2 3">UAMH 7357</strain>
    </source>
</reference>
<proteinExistence type="predicted"/>
<evidence type="ECO:0000313" key="2">
    <source>
        <dbReference type="EMBL" id="PMD16464.1"/>
    </source>
</evidence>
<keyword evidence="1" id="KW-0732">Signal</keyword>